<protein>
    <submittedName>
        <fullName evidence="5">WD domain containing protein</fullName>
    </submittedName>
</protein>
<dbReference type="GO" id="GO:0010506">
    <property type="term" value="P:regulation of autophagy"/>
    <property type="evidence" value="ECO:0007669"/>
    <property type="project" value="TreeGrafter"/>
</dbReference>
<dbReference type="GO" id="GO:0031929">
    <property type="term" value="P:TOR signaling"/>
    <property type="evidence" value="ECO:0007669"/>
    <property type="project" value="InterPro"/>
</dbReference>
<gene>
    <name evidence="5" type="ORF">EIN_390180</name>
</gene>
<keyword evidence="3" id="KW-0677">Repeat</keyword>
<feature type="non-terminal residue" evidence="5">
    <location>
        <position position="947"/>
    </location>
</feature>
<dbReference type="InterPro" id="IPR001680">
    <property type="entry name" value="WD40_rpt"/>
</dbReference>
<sequence>MVFNKSDHLSVCGIHEAHKKSKEYEYLPSPPMIKTPHLILCCCLNIGIDPPLNGLVKPNISSSIYGWINVKDHKKREIGYEISIQLANQYQRYCTPTVSTEPLWDPTPEIVKKSCLAARERFGRDRVLFHYNGHGVPLPTLNHECWFFDENITTYVPMNISHIYDCLGDRAVYVLDCPYSQRLFKWFTKRNEKLKKMQKKEAEYIVFSGYGNLQKPQTNPNYPIDIFTACLTTPLSMCFLDYYYSNDNIISLPSNFLKILPVDHKTKIQPFSELYAILTSITEAIAWDVLTPEMFLKLFRQDIAVASLFRHFILATRIMKKFNYTPQSYPALPDTSNHPLWSLWDSVLELAIPKFVMVQKTVNYVPSPFFSNLIVSMKSWLLTYPDKPSNPCPLPMLFRLFLRKDYTVEVFSMLCEYVDLGYFACERVVNIGFIPLLVQSLDKEGLQQFGVFCLAKLFSYDSSKIGQYLHGSLEALMKIATKAKEANELVCSLFLLAQVFLDKNIVNQLNTKSVVYDALFAISRNDNSMVKIWAIVCFARLVDHEGVKSDVYNLPQFQPMLQELSQDDSPLVRSAVVYLLMYSIPTPLADKSKKMLDELHPKVCELAKDACPTVRSLLVVLIYHVFVMGHQTSKYQEVLFYLSNDTDPDVIRAAEGLLSLCEKSRIQKPFGRKTMTSPLEQFAKASLRIFDDLLERFYCSVRDVFRRPLLFKIVNEEKDSRQEYFLSQTRAVQSVSRISYMEIPNKILKEETRITFGTSLHVPKCVLYHPTLPCVLADISKDTIGVFEYKVSQTETSDFSNYNPINTSVKYLDWLDKSDAYLVSGCGDGSVRLWNNWDYKPKLITSWRGIPKPVVSQAVFSTMTNHRVISGDGESVFVWDVESEKCLENYEIPSGVSCLSQFSDKSFFCGGVSGGVSIVDMRCKTVNEWKDQKERIIDIGYSTRAYT</sequence>
<evidence type="ECO:0000256" key="1">
    <source>
        <dbReference type="ARBA" id="ARBA00009257"/>
    </source>
</evidence>
<dbReference type="VEuPathDB" id="AmoebaDB:EIN_390180"/>
<dbReference type="GO" id="GO:0071230">
    <property type="term" value="P:cellular response to amino acid stimulus"/>
    <property type="evidence" value="ECO:0007669"/>
    <property type="project" value="TreeGrafter"/>
</dbReference>
<dbReference type="PRINTS" id="PR01547">
    <property type="entry name" value="YEAST176DUF"/>
</dbReference>
<dbReference type="InterPro" id="IPR011989">
    <property type="entry name" value="ARM-like"/>
</dbReference>
<dbReference type="Proteomes" id="UP000014680">
    <property type="component" value="Unassembled WGS sequence"/>
</dbReference>
<dbReference type="InterPro" id="IPR036322">
    <property type="entry name" value="WD40_repeat_dom_sf"/>
</dbReference>
<proteinExistence type="inferred from homology"/>
<feature type="domain" description="Raptor N-terminal CASPase-like" evidence="4">
    <location>
        <begin position="32"/>
        <end position="188"/>
    </location>
</feature>
<dbReference type="PANTHER" id="PTHR12848">
    <property type="entry name" value="REGULATORY-ASSOCIATED PROTEIN OF MTOR"/>
    <property type="match status" value="1"/>
</dbReference>
<dbReference type="SMART" id="SM01302">
    <property type="entry name" value="Raptor_N"/>
    <property type="match status" value="1"/>
</dbReference>
<evidence type="ECO:0000256" key="3">
    <source>
        <dbReference type="ARBA" id="ARBA00022737"/>
    </source>
</evidence>
<dbReference type="GO" id="GO:0005737">
    <property type="term" value="C:cytoplasm"/>
    <property type="evidence" value="ECO:0007669"/>
    <property type="project" value="TreeGrafter"/>
</dbReference>
<evidence type="ECO:0000256" key="2">
    <source>
        <dbReference type="ARBA" id="ARBA00022574"/>
    </source>
</evidence>
<dbReference type="EMBL" id="KB206629">
    <property type="protein sequence ID" value="ELP89413.1"/>
    <property type="molecule type" value="Genomic_DNA"/>
</dbReference>
<dbReference type="InterPro" id="IPR015943">
    <property type="entry name" value="WD40/YVTN_repeat-like_dom_sf"/>
</dbReference>
<feature type="non-terminal residue" evidence="5">
    <location>
        <position position="1"/>
    </location>
</feature>
<dbReference type="KEGG" id="eiv:EIN_390180"/>
<reference evidence="5 6" key="1">
    <citation type="submission" date="2012-10" db="EMBL/GenBank/DDBJ databases">
        <authorList>
            <person name="Zafar N."/>
            <person name="Inman J."/>
            <person name="Hall N."/>
            <person name="Lorenzi H."/>
            <person name="Caler E."/>
        </authorList>
    </citation>
    <scope>NUCLEOTIDE SEQUENCE [LARGE SCALE GENOMIC DNA]</scope>
    <source>
        <strain evidence="5 6">IP1</strain>
    </source>
</reference>
<keyword evidence="2" id="KW-0853">WD repeat</keyword>
<dbReference type="AlphaFoldDB" id="A0A0A1U8K9"/>
<dbReference type="Pfam" id="PF14538">
    <property type="entry name" value="Raptor_N"/>
    <property type="match status" value="1"/>
</dbReference>
<dbReference type="GO" id="GO:0031931">
    <property type="term" value="C:TORC1 complex"/>
    <property type="evidence" value="ECO:0007669"/>
    <property type="project" value="InterPro"/>
</dbReference>
<dbReference type="InterPro" id="IPR029347">
    <property type="entry name" value="Raptor_N"/>
</dbReference>
<dbReference type="OMA" id="WFFDENI"/>
<dbReference type="GO" id="GO:0030307">
    <property type="term" value="P:positive regulation of cell growth"/>
    <property type="evidence" value="ECO:0007669"/>
    <property type="project" value="TreeGrafter"/>
</dbReference>
<dbReference type="GeneID" id="14888429"/>
<comment type="similarity">
    <text evidence="1">Belongs to the WD repeat RAPTOR family.</text>
</comment>
<dbReference type="GO" id="GO:0030674">
    <property type="term" value="F:protein-macromolecule adaptor activity"/>
    <property type="evidence" value="ECO:0007669"/>
    <property type="project" value="TreeGrafter"/>
</dbReference>
<dbReference type="InterPro" id="IPR016024">
    <property type="entry name" value="ARM-type_fold"/>
</dbReference>
<dbReference type="InterPro" id="IPR004083">
    <property type="entry name" value="Raptor"/>
</dbReference>
<dbReference type="Gene3D" id="1.25.10.10">
    <property type="entry name" value="Leucine-rich Repeat Variant"/>
    <property type="match status" value="1"/>
</dbReference>
<dbReference type="RefSeq" id="XP_004256184.1">
    <property type="nucleotide sequence ID" value="XM_004256136.1"/>
</dbReference>
<evidence type="ECO:0000259" key="4">
    <source>
        <dbReference type="SMART" id="SM01302"/>
    </source>
</evidence>
<dbReference type="GO" id="GO:0009267">
    <property type="term" value="P:cellular response to starvation"/>
    <property type="evidence" value="ECO:0007669"/>
    <property type="project" value="TreeGrafter"/>
</dbReference>
<accession>A0A0A1U8K9</accession>
<dbReference type="SMART" id="SM00320">
    <property type="entry name" value="WD40"/>
    <property type="match status" value="3"/>
</dbReference>
<organism evidence="5 6">
    <name type="scientific">Entamoeba invadens IP1</name>
    <dbReference type="NCBI Taxonomy" id="370355"/>
    <lineage>
        <taxon>Eukaryota</taxon>
        <taxon>Amoebozoa</taxon>
        <taxon>Evosea</taxon>
        <taxon>Archamoebae</taxon>
        <taxon>Mastigamoebida</taxon>
        <taxon>Entamoebidae</taxon>
        <taxon>Entamoeba</taxon>
    </lineage>
</organism>
<dbReference type="PANTHER" id="PTHR12848:SF16">
    <property type="entry name" value="REGULATORY-ASSOCIATED PROTEIN OF MTOR"/>
    <property type="match status" value="1"/>
</dbReference>
<evidence type="ECO:0000313" key="5">
    <source>
        <dbReference type="EMBL" id="ELP89413.1"/>
    </source>
</evidence>
<keyword evidence="6" id="KW-1185">Reference proteome</keyword>
<dbReference type="SUPFAM" id="SSF50978">
    <property type="entry name" value="WD40 repeat-like"/>
    <property type="match status" value="1"/>
</dbReference>
<dbReference type="SUPFAM" id="SSF48371">
    <property type="entry name" value="ARM repeat"/>
    <property type="match status" value="1"/>
</dbReference>
<evidence type="ECO:0000313" key="6">
    <source>
        <dbReference type="Proteomes" id="UP000014680"/>
    </source>
</evidence>
<dbReference type="OrthoDB" id="10262360at2759"/>
<dbReference type="Gene3D" id="2.130.10.10">
    <property type="entry name" value="YVTN repeat-like/Quinoprotein amine dehydrogenase"/>
    <property type="match status" value="1"/>
</dbReference>
<name>A0A0A1U8K9_ENTIV</name>